<evidence type="ECO:0000313" key="1">
    <source>
        <dbReference type="EMBL" id="DAA03505.1"/>
    </source>
</evidence>
<gene>
    <name evidence="1" type="ORF">HDC00756</name>
</gene>
<accession>Q6IHW0</accession>
<sequence length="73" mass="8296">MVGPWRIDCVMERGSFAYEAFSKKPLLAETNDVRRRAQADGTEDAQHDLRITRQIYKINLPISPVALAFDESS</sequence>
<name>Q6IHW0_DROME</name>
<dbReference type="EMBL" id="BK003306">
    <property type="protein sequence ID" value="DAA03505.1"/>
    <property type="molecule type" value="Genomic_DNA"/>
</dbReference>
<proteinExistence type="predicted"/>
<reference evidence="1" key="1">
    <citation type="journal article" date="2003" name="Genome Biol.">
        <title>An integrated gene annotation and transcriptional profiling approach towards the full gene content of the Drosophila genome.</title>
        <authorList>
            <person name="Hild M."/>
            <person name="Beckmann B."/>
            <person name="Haas S.A."/>
            <person name="Koch B."/>
            <person name="Solovyev V."/>
            <person name="Busold C."/>
            <person name="Fellenberg K."/>
            <person name="Boutros M."/>
            <person name="Vingron M."/>
            <person name="Sauer F."/>
            <person name="Hoheisel J.D."/>
            <person name="Paro R."/>
        </authorList>
    </citation>
    <scope>NUCLEOTIDE SEQUENCE</scope>
</reference>
<dbReference type="AlphaFoldDB" id="Q6IHW0"/>
<organism evidence="1">
    <name type="scientific">Drosophila melanogaster</name>
    <name type="common">Fruit fly</name>
    <dbReference type="NCBI Taxonomy" id="7227"/>
    <lineage>
        <taxon>Eukaryota</taxon>
        <taxon>Metazoa</taxon>
        <taxon>Ecdysozoa</taxon>
        <taxon>Arthropoda</taxon>
        <taxon>Hexapoda</taxon>
        <taxon>Insecta</taxon>
        <taxon>Pterygota</taxon>
        <taxon>Neoptera</taxon>
        <taxon>Endopterygota</taxon>
        <taxon>Diptera</taxon>
        <taxon>Brachycera</taxon>
        <taxon>Muscomorpha</taxon>
        <taxon>Ephydroidea</taxon>
        <taxon>Drosophilidae</taxon>
        <taxon>Drosophila</taxon>
        <taxon>Sophophora</taxon>
    </lineage>
</organism>
<protein>
    <submittedName>
        <fullName evidence="1">HDC00756</fullName>
    </submittedName>
</protein>